<dbReference type="SMART" id="SM01040">
    <property type="entry name" value="Bro-N"/>
    <property type="match status" value="1"/>
</dbReference>
<dbReference type="SUPFAM" id="SSF47413">
    <property type="entry name" value="lambda repressor-like DNA-binding domains"/>
    <property type="match status" value="1"/>
</dbReference>
<protein>
    <recommendedName>
        <fullName evidence="1">Bro-N domain-containing protein</fullName>
    </recommendedName>
</protein>
<dbReference type="EMBL" id="ANQC01000009">
    <property type="protein sequence ID" value="ESV53799.1"/>
    <property type="molecule type" value="Genomic_DNA"/>
</dbReference>
<dbReference type="InterPro" id="IPR001387">
    <property type="entry name" value="Cro/C1-type_HTH"/>
</dbReference>
<name>V6Z2J4_STRAG</name>
<comment type="caution">
    <text evidence="2">The sequence shown here is derived from an EMBL/GenBank/DDBJ whole genome shotgun (WGS) entry which is preliminary data.</text>
</comment>
<dbReference type="eggNOG" id="COG3617">
    <property type="taxonomic scope" value="Bacteria"/>
</dbReference>
<accession>V6Z2J4</accession>
<dbReference type="AlphaFoldDB" id="V6Z2J4"/>
<evidence type="ECO:0000313" key="3">
    <source>
        <dbReference type="Proteomes" id="UP000018482"/>
    </source>
</evidence>
<dbReference type="InterPro" id="IPR010982">
    <property type="entry name" value="Lambda_DNA-bd_dom_sf"/>
</dbReference>
<dbReference type="Proteomes" id="UP000018482">
    <property type="component" value="Unassembled WGS sequence"/>
</dbReference>
<dbReference type="CDD" id="cd00093">
    <property type="entry name" value="HTH_XRE"/>
    <property type="match status" value="1"/>
</dbReference>
<organism evidence="2 3">
    <name type="scientific">Streptococcus agalactiae LMG 14747</name>
    <dbReference type="NCBI Taxonomy" id="1154860"/>
    <lineage>
        <taxon>Bacteria</taxon>
        <taxon>Bacillati</taxon>
        <taxon>Bacillota</taxon>
        <taxon>Bacilli</taxon>
        <taxon>Lactobacillales</taxon>
        <taxon>Streptococcaceae</taxon>
        <taxon>Streptococcus</taxon>
    </lineage>
</organism>
<dbReference type="Gene3D" id="1.10.260.40">
    <property type="entry name" value="lambda repressor-like DNA-binding domains"/>
    <property type="match status" value="1"/>
</dbReference>
<evidence type="ECO:0000259" key="1">
    <source>
        <dbReference type="PROSITE" id="PS51750"/>
    </source>
</evidence>
<dbReference type="PROSITE" id="PS51750">
    <property type="entry name" value="BRO_N"/>
    <property type="match status" value="1"/>
</dbReference>
<dbReference type="GO" id="GO:0003677">
    <property type="term" value="F:DNA binding"/>
    <property type="evidence" value="ECO:0007669"/>
    <property type="project" value="InterPro"/>
</dbReference>
<dbReference type="InterPro" id="IPR003497">
    <property type="entry name" value="BRO_N_domain"/>
</dbReference>
<feature type="domain" description="Bro-N" evidence="1">
    <location>
        <begin position="80"/>
        <end position="192"/>
    </location>
</feature>
<dbReference type="Pfam" id="PF02498">
    <property type="entry name" value="Bro-N"/>
    <property type="match status" value="1"/>
</dbReference>
<evidence type="ECO:0000313" key="2">
    <source>
        <dbReference type="EMBL" id="ESV53799.1"/>
    </source>
</evidence>
<gene>
    <name evidence="2" type="ORF">SAG0136_00675</name>
</gene>
<proteinExistence type="predicted"/>
<sequence>MKRNYSKVIDELRTSYNLNLVEIGQRLGTDPRTVGKWARGKHKPNQVSRRKLNKLYREVKETMATQVSIFEETNDQDHYLEVIRTDNFNGLRLDIYGDFENPLFMARDIAEMIDYQKTAQGKYNTAKMLAMVDEDEKIKGIPNSHTLINNGTKVWFLTEQGLYEVLFQSRKPLAKEFKKAVKEILKEIRQKGYYMAGELVEPTPAPVIDDLSYIKGKLADLQKLDNISDINKGMVVINRIILTLSHEDASSEKWHQLTGQ</sequence>
<reference evidence="2 3" key="1">
    <citation type="submission" date="2013-05" db="EMBL/GenBank/DDBJ databases">
        <authorList>
            <person name="Richards V.P."/>
            <person name="Durkin S.A.S."/>
            <person name="Kim M."/>
            <person name="Pavinski Bitar P.D."/>
            <person name="Stanhope M.J."/>
            <person name="Town C.D."/>
            <person name="Venter J.C."/>
        </authorList>
    </citation>
    <scope>NUCLEOTIDE SEQUENCE [LARGE SCALE GENOMIC DNA]</scope>
    <source>
        <strain evidence="2 3">LMG 14747</strain>
    </source>
</reference>